<dbReference type="SMART" id="SM00387">
    <property type="entry name" value="HATPase_c"/>
    <property type="match status" value="1"/>
</dbReference>
<dbReference type="Proteomes" id="UP000427769">
    <property type="component" value="Chromosome"/>
</dbReference>
<evidence type="ECO:0000256" key="9">
    <source>
        <dbReference type="SAM" id="MobiDB-lite"/>
    </source>
</evidence>
<dbReference type="Pfam" id="PF00512">
    <property type="entry name" value="HisKA"/>
    <property type="match status" value="1"/>
</dbReference>
<dbReference type="SUPFAM" id="SSF109604">
    <property type="entry name" value="HD-domain/PDEase-like"/>
    <property type="match status" value="1"/>
</dbReference>
<dbReference type="InterPro" id="IPR004358">
    <property type="entry name" value="Sig_transdc_His_kin-like_C"/>
</dbReference>
<dbReference type="AlphaFoldDB" id="A0A5K7Z701"/>
<dbReference type="InterPro" id="IPR003594">
    <property type="entry name" value="HATPase_dom"/>
</dbReference>
<sequence>MELAAAVHISSEFTGRVRLPVFSYLLEKLIDCRHNLSAQLPELSRLIGMDPALSFMALRLQCAMEPADARVQSTGIEAAVDRIGMAGVDFIISQALTEAIDDIHRQRGLALEWLWRNALTTALLAKDLALALDYQPVEEAYAAGLLLDIGKLALFARTPAACAPMLADSVQALTLLEAETRVVGSAHDRIGADLIRKHTPLWFTADAVAYHTAAAVDVHQAFPLVQIVWAAKRLAAEPSPAPENLQAAADLLDLDAGQLDRLARAAQKQTREMRDELGAASEALPDDRPFHDDPAFLTQPLRIRTLLSGVYGELLQAGDHNTILRVLRQSLSVFFGIETLVIFNHNAGRNCLAESMAVGVVSSAAIEQMQIPLSAADCLPVVCHAGAKAVDSFSQTQPGLLTIIDRQLINVMGKEGFLCIPLLSGGPRACLLLGIDDAEWPWIQKQTTLLNAIVDAVDNALTRYERQSDRSKARSMGGDERPSSRTRKIVHEINNPLSIIKNYLKVLARRTDEKEAVADGIRIIDEEINRLATLVRSLTAPPEGMPGQMKGVDVNAEIKDILNMLRNGLAGETTLRFDQDLDPRLPEIDTDRDRLKQALINLLKNAMEAMPDGGTITVKTRIIRGRPHHKDRSSEKSWFKISVCDDGPGIDEEIQNELFQPHVTSKNGHDGLGLAIVREAMADLNGFLLCESVPGRGACFHMEIPEAGNDA</sequence>
<keyword evidence="8" id="KW-0902">Two-component regulatory system</keyword>
<dbReference type="Pfam" id="PF02518">
    <property type="entry name" value="HATPase_c"/>
    <property type="match status" value="1"/>
</dbReference>
<protein>
    <recommendedName>
        <fullName evidence="2">histidine kinase</fullName>
        <ecNumber evidence="2">2.7.13.3</ecNumber>
    </recommendedName>
</protein>
<evidence type="ECO:0000259" key="11">
    <source>
        <dbReference type="PROSITE" id="PS51833"/>
    </source>
</evidence>
<evidence type="ECO:0000256" key="4">
    <source>
        <dbReference type="ARBA" id="ARBA00022679"/>
    </source>
</evidence>
<evidence type="ECO:0000256" key="1">
    <source>
        <dbReference type="ARBA" id="ARBA00000085"/>
    </source>
</evidence>
<dbReference type="InterPro" id="IPR013976">
    <property type="entry name" value="HDOD"/>
</dbReference>
<dbReference type="InterPro" id="IPR005467">
    <property type="entry name" value="His_kinase_dom"/>
</dbReference>
<evidence type="ECO:0000256" key="6">
    <source>
        <dbReference type="ARBA" id="ARBA00022777"/>
    </source>
</evidence>
<feature type="compositionally biased region" description="Basic and acidic residues" evidence="9">
    <location>
        <begin position="465"/>
        <end position="483"/>
    </location>
</feature>
<name>A0A5K7Z701_9BACT</name>
<dbReference type="PRINTS" id="PR00344">
    <property type="entry name" value="BCTRLSENSOR"/>
</dbReference>
<keyword evidence="7" id="KW-0067">ATP-binding</keyword>
<dbReference type="InterPro" id="IPR003661">
    <property type="entry name" value="HisK_dim/P_dom"/>
</dbReference>
<reference evidence="12 13" key="1">
    <citation type="submission" date="2019-11" db="EMBL/GenBank/DDBJ databases">
        <title>Comparative genomics of hydrocarbon-degrading Desulfosarcina strains.</title>
        <authorList>
            <person name="Watanabe M."/>
            <person name="Kojima H."/>
            <person name="Fukui M."/>
        </authorList>
    </citation>
    <scope>NUCLEOTIDE SEQUENCE [LARGE SCALE GENOMIC DNA]</scope>
    <source>
        <strain evidence="12 13">PP31</strain>
    </source>
</reference>
<dbReference type="PANTHER" id="PTHR43065:SF10">
    <property type="entry name" value="PEROXIDE STRESS-ACTIVATED HISTIDINE KINASE MAK3"/>
    <property type="match status" value="1"/>
</dbReference>
<keyword evidence="6" id="KW-0418">Kinase</keyword>
<dbReference type="EMBL" id="AP021875">
    <property type="protein sequence ID" value="BBO77586.1"/>
    <property type="molecule type" value="Genomic_DNA"/>
</dbReference>
<keyword evidence="13" id="KW-1185">Reference proteome</keyword>
<evidence type="ECO:0000256" key="3">
    <source>
        <dbReference type="ARBA" id="ARBA00022553"/>
    </source>
</evidence>
<comment type="catalytic activity">
    <reaction evidence="1">
        <text>ATP + protein L-histidine = ADP + protein N-phospho-L-histidine.</text>
        <dbReference type="EC" id="2.7.13.3"/>
    </reaction>
</comment>
<dbReference type="Gene3D" id="1.10.287.130">
    <property type="match status" value="1"/>
</dbReference>
<dbReference type="Gene3D" id="1.10.3210.10">
    <property type="entry name" value="Hypothetical protein af1432"/>
    <property type="match status" value="1"/>
</dbReference>
<dbReference type="GO" id="GO:0000155">
    <property type="term" value="F:phosphorelay sensor kinase activity"/>
    <property type="evidence" value="ECO:0007669"/>
    <property type="project" value="InterPro"/>
</dbReference>
<organism evidence="12 13">
    <name type="scientific">Desulfosarcina widdelii</name>
    <dbReference type="NCBI Taxonomy" id="947919"/>
    <lineage>
        <taxon>Bacteria</taxon>
        <taxon>Pseudomonadati</taxon>
        <taxon>Thermodesulfobacteriota</taxon>
        <taxon>Desulfobacteria</taxon>
        <taxon>Desulfobacterales</taxon>
        <taxon>Desulfosarcinaceae</taxon>
        <taxon>Desulfosarcina</taxon>
    </lineage>
</organism>
<dbReference type="Gene3D" id="3.30.565.10">
    <property type="entry name" value="Histidine kinase-like ATPase, C-terminal domain"/>
    <property type="match status" value="1"/>
</dbReference>
<dbReference type="GO" id="GO:0005524">
    <property type="term" value="F:ATP binding"/>
    <property type="evidence" value="ECO:0007669"/>
    <property type="project" value="UniProtKB-KW"/>
</dbReference>
<dbReference type="SUPFAM" id="SSF55874">
    <property type="entry name" value="ATPase domain of HSP90 chaperone/DNA topoisomerase II/histidine kinase"/>
    <property type="match status" value="1"/>
</dbReference>
<evidence type="ECO:0000256" key="5">
    <source>
        <dbReference type="ARBA" id="ARBA00022741"/>
    </source>
</evidence>
<keyword evidence="4" id="KW-0808">Transferase</keyword>
<proteinExistence type="predicted"/>
<feature type="region of interest" description="Disordered" evidence="9">
    <location>
        <begin position="465"/>
        <end position="485"/>
    </location>
</feature>
<evidence type="ECO:0000256" key="2">
    <source>
        <dbReference type="ARBA" id="ARBA00012438"/>
    </source>
</evidence>
<dbReference type="Pfam" id="PF08668">
    <property type="entry name" value="HDOD"/>
    <property type="match status" value="1"/>
</dbReference>
<evidence type="ECO:0000256" key="8">
    <source>
        <dbReference type="ARBA" id="ARBA00023012"/>
    </source>
</evidence>
<dbReference type="PANTHER" id="PTHR43065">
    <property type="entry name" value="SENSOR HISTIDINE KINASE"/>
    <property type="match status" value="1"/>
</dbReference>
<evidence type="ECO:0000256" key="7">
    <source>
        <dbReference type="ARBA" id="ARBA00022840"/>
    </source>
</evidence>
<evidence type="ECO:0000313" key="13">
    <source>
        <dbReference type="Proteomes" id="UP000427769"/>
    </source>
</evidence>
<keyword evidence="5" id="KW-0547">Nucleotide-binding</keyword>
<feature type="domain" description="HDOD" evidence="11">
    <location>
        <begin position="19"/>
        <end position="214"/>
    </location>
</feature>
<dbReference type="PROSITE" id="PS50109">
    <property type="entry name" value="HIS_KIN"/>
    <property type="match status" value="1"/>
</dbReference>
<keyword evidence="3" id="KW-0597">Phosphoprotein</keyword>
<dbReference type="CDD" id="cd00082">
    <property type="entry name" value="HisKA"/>
    <property type="match status" value="1"/>
</dbReference>
<evidence type="ECO:0000259" key="10">
    <source>
        <dbReference type="PROSITE" id="PS50109"/>
    </source>
</evidence>
<dbReference type="KEGG" id="dwd:DSCW_50030"/>
<gene>
    <name evidence="12" type="ORF">DSCW_50030</name>
</gene>
<dbReference type="EC" id="2.7.13.3" evidence="2"/>
<feature type="domain" description="Histidine kinase" evidence="10">
    <location>
        <begin position="488"/>
        <end position="708"/>
    </location>
</feature>
<evidence type="ECO:0000313" key="12">
    <source>
        <dbReference type="EMBL" id="BBO77586.1"/>
    </source>
</evidence>
<accession>A0A5K7Z701</accession>
<dbReference type="SUPFAM" id="SSF47384">
    <property type="entry name" value="Homodimeric domain of signal transducing histidine kinase"/>
    <property type="match status" value="1"/>
</dbReference>
<dbReference type="InterPro" id="IPR036890">
    <property type="entry name" value="HATPase_C_sf"/>
</dbReference>
<dbReference type="InterPro" id="IPR036097">
    <property type="entry name" value="HisK_dim/P_sf"/>
</dbReference>
<dbReference type="PROSITE" id="PS51833">
    <property type="entry name" value="HDOD"/>
    <property type="match status" value="1"/>
</dbReference>